<dbReference type="NCBIfam" id="TIGR00149">
    <property type="entry name" value="TIGR00149_YjbQ"/>
    <property type="match status" value="1"/>
</dbReference>
<reference evidence="3" key="1">
    <citation type="submission" date="2023-09" db="EMBL/GenBank/DDBJ databases">
        <authorList>
            <person name="Li S."/>
            <person name="Li X."/>
            <person name="Zhang C."/>
            <person name="Zhao Z."/>
        </authorList>
    </citation>
    <scope>NUCLEOTIDE SEQUENCE [LARGE SCALE GENOMIC DNA]</scope>
    <source>
        <strain evidence="3">SQ149</strain>
    </source>
</reference>
<dbReference type="SUPFAM" id="SSF111038">
    <property type="entry name" value="YjbQ-like"/>
    <property type="match status" value="1"/>
</dbReference>
<proteinExistence type="inferred from homology"/>
<protein>
    <submittedName>
        <fullName evidence="2">Secondary thiamine-phosphate synthase enzyme YjbQ</fullName>
    </submittedName>
</protein>
<evidence type="ECO:0000313" key="2">
    <source>
        <dbReference type="EMBL" id="WNC71462.1"/>
    </source>
</evidence>
<dbReference type="InterPro" id="IPR035917">
    <property type="entry name" value="YjbQ-like_sf"/>
</dbReference>
<dbReference type="Proteomes" id="UP001258994">
    <property type="component" value="Chromosome"/>
</dbReference>
<dbReference type="EMBL" id="CP134145">
    <property type="protein sequence ID" value="WNC71462.1"/>
    <property type="molecule type" value="Genomic_DNA"/>
</dbReference>
<organism evidence="2 3">
    <name type="scientific">Thalassotalea psychrophila</name>
    <dbReference type="NCBI Taxonomy" id="3065647"/>
    <lineage>
        <taxon>Bacteria</taxon>
        <taxon>Pseudomonadati</taxon>
        <taxon>Pseudomonadota</taxon>
        <taxon>Gammaproteobacteria</taxon>
        <taxon>Alteromonadales</taxon>
        <taxon>Colwelliaceae</taxon>
        <taxon>Thalassotalea</taxon>
    </lineage>
</organism>
<dbReference type="Gene3D" id="2.60.120.460">
    <property type="entry name" value="YjbQ-like"/>
    <property type="match status" value="1"/>
</dbReference>
<dbReference type="PANTHER" id="PTHR30615">
    <property type="entry name" value="UNCHARACTERIZED PROTEIN YJBQ-RELATED"/>
    <property type="match status" value="1"/>
</dbReference>
<dbReference type="Pfam" id="PF01894">
    <property type="entry name" value="YjbQ"/>
    <property type="match status" value="1"/>
</dbReference>
<accession>A0ABY9TRM7</accession>
<dbReference type="PIRSF" id="PIRSF004681">
    <property type="entry name" value="UCP004681"/>
    <property type="match status" value="1"/>
</dbReference>
<dbReference type="PANTHER" id="PTHR30615:SF8">
    <property type="entry name" value="UPF0047 PROTEIN C4A8.02C"/>
    <property type="match status" value="1"/>
</dbReference>
<comment type="similarity">
    <text evidence="1">Belongs to the UPF0047 family.</text>
</comment>
<gene>
    <name evidence="2" type="ORF">RGQ13_15225</name>
</gene>
<evidence type="ECO:0000313" key="3">
    <source>
        <dbReference type="Proteomes" id="UP001258994"/>
    </source>
</evidence>
<sequence>MWYQQQIILKAKSRGFHLIDDEINGQLLQIKNIEAGLLHLFLQHTSASLTINENADPTVLGDLERHFNKFVPENALYYQHDYEGSDDMPAHIKCSTLGCQLTIPISNGQLALGTWQGVYLCEHRNHASQRRVIATLHGE</sequence>
<dbReference type="InterPro" id="IPR001602">
    <property type="entry name" value="UPF0047_YjbQ-like"/>
</dbReference>
<dbReference type="RefSeq" id="WP_348390596.1">
    <property type="nucleotide sequence ID" value="NZ_CP134145.1"/>
</dbReference>
<evidence type="ECO:0000256" key="1">
    <source>
        <dbReference type="ARBA" id="ARBA00005534"/>
    </source>
</evidence>
<name>A0ABY9TRM7_9GAMM</name>
<keyword evidence="3" id="KW-1185">Reference proteome</keyword>